<proteinExistence type="predicted"/>
<keyword evidence="1" id="KW-0472">Membrane</keyword>
<keyword evidence="1" id="KW-1133">Transmembrane helix</keyword>
<feature type="transmembrane region" description="Helical" evidence="1">
    <location>
        <begin position="149"/>
        <end position="168"/>
    </location>
</feature>
<name>A0ABY6V0X5_BIOOC</name>
<evidence type="ECO:0000313" key="2">
    <source>
        <dbReference type="EMBL" id="VUC37263.1"/>
    </source>
</evidence>
<keyword evidence="1" id="KW-0812">Transmembrane</keyword>
<dbReference type="Gene3D" id="1.25.40.10">
    <property type="entry name" value="Tetratricopeptide repeat domain"/>
    <property type="match status" value="1"/>
</dbReference>
<dbReference type="EMBL" id="CABFNS010000937">
    <property type="protein sequence ID" value="VUC37263.1"/>
    <property type="molecule type" value="Genomic_DNA"/>
</dbReference>
<keyword evidence="3" id="KW-1185">Reference proteome</keyword>
<organism evidence="2 3">
    <name type="scientific">Bionectria ochroleuca</name>
    <name type="common">Gliocladium roseum</name>
    <dbReference type="NCBI Taxonomy" id="29856"/>
    <lineage>
        <taxon>Eukaryota</taxon>
        <taxon>Fungi</taxon>
        <taxon>Dikarya</taxon>
        <taxon>Ascomycota</taxon>
        <taxon>Pezizomycotina</taxon>
        <taxon>Sordariomycetes</taxon>
        <taxon>Hypocreomycetidae</taxon>
        <taxon>Hypocreales</taxon>
        <taxon>Bionectriaceae</taxon>
        <taxon>Clonostachys</taxon>
    </lineage>
</organism>
<dbReference type="Pfam" id="PF13424">
    <property type="entry name" value="TPR_12"/>
    <property type="match status" value="1"/>
</dbReference>
<gene>
    <name evidence="2" type="ORF">CLO192961_LOCUS466332</name>
</gene>
<evidence type="ECO:0000256" key="1">
    <source>
        <dbReference type="SAM" id="Phobius"/>
    </source>
</evidence>
<accession>A0ABY6V0X5</accession>
<dbReference type="SUPFAM" id="SSF48452">
    <property type="entry name" value="TPR-like"/>
    <property type="match status" value="1"/>
</dbReference>
<evidence type="ECO:0008006" key="4">
    <source>
        <dbReference type="Google" id="ProtNLM"/>
    </source>
</evidence>
<protein>
    <recommendedName>
        <fullName evidence="4">Tetratricopeptide repeat protein</fullName>
    </recommendedName>
</protein>
<comment type="caution">
    <text evidence="2">The sequence shown here is derived from an EMBL/GenBank/DDBJ whole genome shotgun (WGS) entry which is preliminary data.</text>
</comment>
<evidence type="ECO:0000313" key="3">
    <source>
        <dbReference type="Proteomes" id="UP000766486"/>
    </source>
</evidence>
<sequence length="211" mass="24156">MPSNDNLALEVELSQHQIVLARGEPEKAIEMVREVLYRIERHNGPDHRWALNARLSIGRILGLQGNHAHARRCFELCRQHAHALFGNSPGDIDIDLFIGHTYAAEKKWDQAEAIFNECDRQTINARGYEVVRERVIGTLLEMRVERGQYLLALSHIAVLKSFPFLFFFRTHRVQTLVTLAALVLLVNALVLRQLMTILALGMIAMATLWWL</sequence>
<reference evidence="2 3" key="1">
    <citation type="submission" date="2019-06" db="EMBL/GenBank/DDBJ databases">
        <authorList>
            <person name="Broberg M."/>
        </authorList>
    </citation>
    <scope>NUCLEOTIDE SEQUENCE [LARGE SCALE GENOMIC DNA]</scope>
</reference>
<dbReference type="InterPro" id="IPR011990">
    <property type="entry name" value="TPR-like_helical_dom_sf"/>
</dbReference>
<dbReference type="Proteomes" id="UP000766486">
    <property type="component" value="Unassembled WGS sequence"/>
</dbReference>
<feature type="transmembrane region" description="Helical" evidence="1">
    <location>
        <begin position="180"/>
        <end position="210"/>
    </location>
</feature>